<dbReference type="PROSITE" id="PS00501">
    <property type="entry name" value="SPASE_I_1"/>
    <property type="match status" value="1"/>
</dbReference>
<dbReference type="Proteomes" id="UP000664357">
    <property type="component" value="Unassembled WGS sequence"/>
</dbReference>
<keyword evidence="5" id="KW-0256">Endoplasmic reticulum</keyword>
<dbReference type="RefSeq" id="WP_207701855.1">
    <property type="nucleotide sequence ID" value="NZ_JAFREL020000004.1"/>
</dbReference>
<keyword evidence="6" id="KW-0735">Signal-anchor</keyword>
<comment type="function">
    <text evidence="10">Catalytic component of the signal peptidase complex (SPC) which catalyzes the cleavage of N-terminal signal sequences from nascent proteins as they are translocated into the lumen of the endoplasmic reticulum. Specifically cleaves N-terminal signal peptides that contain a hydrophobic alpha-helix (h-region) shorter than 18-20 amino acids.</text>
</comment>
<organism evidence="14 15">
    <name type="scientific">Candidatus Enterococcus ferrettii</name>
    <dbReference type="NCBI Taxonomy" id="2815324"/>
    <lineage>
        <taxon>Bacteria</taxon>
        <taxon>Bacillati</taxon>
        <taxon>Bacillota</taxon>
        <taxon>Bacilli</taxon>
        <taxon>Lactobacillales</taxon>
        <taxon>Enterococcaceae</taxon>
        <taxon>Enterococcus</taxon>
    </lineage>
</organism>
<keyword evidence="7 12" id="KW-1133">Transmembrane helix</keyword>
<keyword evidence="4" id="KW-0378">Hydrolase</keyword>
<evidence type="ECO:0000256" key="4">
    <source>
        <dbReference type="ARBA" id="ARBA00022801"/>
    </source>
</evidence>
<dbReference type="InterPro" id="IPR019533">
    <property type="entry name" value="Peptidase_S26"/>
</dbReference>
<feature type="transmembrane region" description="Helical" evidence="12">
    <location>
        <begin position="137"/>
        <end position="156"/>
    </location>
</feature>
<comment type="subcellular location">
    <subcellularLocation>
        <location evidence="1">Endoplasmic reticulum membrane</location>
        <topology evidence="1">Single-pass type II membrane protein</topology>
    </subcellularLocation>
</comment>
<dbReference type="Gene3D" id="2.10.109.10">
    <property type="entry name" value="Umud Fragment, subunit A"/>
    <property type="match status" value="1"/>
</dbReference>
<feature type="domain" description="Peptidase S26" evidence="13">
    <location>
        <begin position="40"/>
        <end position="106"/>
    </location>
</feature>
<evidence type="ECO:0000256" key="7">
    <source>
        <dbReference type="ARBA" id="ARBA00022989"/>
    </source>
</evidence>
<gene>
    <name evidence="14" type="ORF">JZO67_004228</name>
</gene>
<feature type="transmembrane region" description="Helical" evidence="12">
    <location>
        <begin position="7"/>
        <end position="28"/>
    </location>
</feature>
<dbReference type="EMBL" id="JAFREL020000004">
    <property type="protein sequence ID" value="MEO1772246.1"/>
    <property type="molecule type" value="Genomic_DNA"/>
</dbReference>
<dbReference type="PANTHER" id="PTHR10806">
    <property type="entry name" value="SIGNAL PEPTIDASE COMPLEX CATALYTIC SUBUNIT SEC11"/>
    <property type="match status" value="1"/>
</dbReference>
<evidence type="ECO:0000313" key="15">
    <source>
        <dbReference type="Proteomes" id="UP000664357"/>
    </source>
</evidence>
<keyword evidence="2" id="KW-0645">Protease</keyword>
<reference evidence="14 15" key="1">
    <citation type="submission" date="2021-03" db="EMBL/GenBank/DDBJ databases">
        <authorList>
            <person name="Gilmore M.S."/>
            <person name="Schwartzman J."/>
            <person name="Van Tyne D."/>
            <person name="Martin M."/>
            <person name="Earl A.M."/>
            <person name="Manson A.L."/>
            <person name="Straub T."/>
            <person name="Salamzade R."/>
            <person name="Saavedra J."/>
            <person name="Lebreton F."/>
            <person name="Prichula J."/>
            <person name="Schaufler K."/>
            <person name="Gaca A."/>
            <person name="Sgardioli B."/>
            <person name="Wagenaar J."/>
            <person name="Strong T."/>
        </authorList>
    </citation>
    <scope>NUCLEOTIDE SEQUENCE [LARGE SCALE GENOMIC DNA]</scope>
    <source>
        <strain evidence="14 15">665A</strain>
    </source>
</reference>
<dbReference type="NCBIfam" id="TIGR02228">
    <property type="entry name" value="sigpep_I_arch"/>
    <property type="match status" value="1"/>
</dbReference>
<evidence type="ECO:0000256" key="10">
    <source>
        <dbReference type="ARBA" id="ARBA00045533"/>
    </source>
</evidence>
<evidence type="ECO:0000256" key="3">
    <source>
        <dbReference type="ARBA" id="ARBA00022692"/>
    </source>
</evidence>
<evidence type="ECO:0000256" key="2">
    <source>
        <dbReference type="ARBA" id="ARBA00022670"/>
    </source>
</evidence>
<dbReference type="SUPFAM" id="SSF51306">
    <property type="entry name" value="LexA/Signal peptidase"/>
    <property type="match status" value="1"/>
</dbReference>
<evidence type="ECO:0000256" key="5">
    <source>
        <dbReference type="ARBA" id="ARBA00022824"/>
    </source>
</evidence>
<reference evidence="14 15" key="2">
    <citation type="submission" date="2024-02" db="EMBL/GenBank/DDBJ databases">
        <title>The Genome Sequence of Enterococcus sp. DIV0159.</title>
        <authorList>
            <person name="Earl A."/>
            <person name="Manson A."/>
            <person name="Gilmore M."/>
            <person name="Sanders J."/>
            <person name="Shea T."/>
            <person name="Howe W."/>
            <person name="Livny J."/>
            <person name="Cuomo C."/>
            <person name="Neafsey D."/>
            <person name="Birren B."/>
        </authorList>
    </citation>
    <scope>NUCLEOTIDE SEQUENCE [LARGE SCALE GENOMIC DNA]</scope>
    <source>
        <strain evidence="14 15">665A</strain>
    </source>
</reference>
<keyword evidence="15" id="KW-1185">Reference proteome</keyword>
<evidence type="ECO:0000256" key="12">
    <source>
        <dbReference type="SAM" id="Phobius"/>
    </source>
</evidence>
<dbReference type="EC" id="3.4.21.89" evidence="11"/>
<evidence type="ECO:0000256" key="11">
    <source>
        <dbReference type="NCBIfam" id="TIGR02228"/>
    </source>
</evidence>
<proteinExistence type="predicted"/>
<sequence>MRVIGRLGKYLFTILLSIILLFNLYGIYQRKIHHQQFPMAFGFGYAIVSSGSMEPTLSWGDLIVVQRKGSYQAADIVTFAQPEDKYPITHRIVSINEESIVTKGDANTSSDLPIHNEQIFGKVILIIPFIGNLLKVISSPLGIMLLVILLLLSFYFRKLE</sequence>
<dbReference type="CDD" id="cd06530">
    <property type="entry name" value="S26_SPase_I"/>
    <property type="match status" value="1"/>
</dbReference>
<dbReference type="InterPro" id="IPR036286">
    <property type="entry name" value="LexA/Signal_pep-like_sf"/>
</dbReference>
<dbReference type="PANTHER" id="PTHR10806:SF6">
    <property type="entry name" value="SIGNAL PEPTIDASE COMPLEX CATALYTIC SUBUNIT SEC11"/>
    <property type="match status" value="1"/>
</dbReference>
<dbReference type="InterPro" id="IPR001733">
    <property type="entry name" value="Peptidase_S26B"/>
</dbReference>
<keyword evidence="8 12" id="KW-0472">Membrane</keyword>
<evidence type="ECO:0000256" key="8">
    <source>
        <dbReference type="ARBA" id="ARBA00023136"/>
    </source>
</evidence>
<dbReference type="Pfam" id="PF10502">
    <property type="entry name" value="Peptidase_S26"/>
    <property type="match status" value="1"/>
</dbReference>
<dbReference type="InterPro" id="IPR019756">
    <property type="entry name" value="Pept_S26A_signal_pept_1_Ser-AS"/>
</dbReference>
<protein>
    <recommendedName>
        <fullName evidence="9 11">Signal peptidase I</fullName>
        <ecNumber evidence="11">3.4.21.89</ecNumber>
    </recommendedName>
</protein>
<accession>A0ABV0EUC4</accession>
<evidence type="ECO:0000256" key="9">
    <source>
        <dbReference type="ARBA" id="ARBA00033305"/>
    </source>
</evidence>
<keyword evidence="3 12" id="KW-0812">Transmembrane</keyword>
<evidence type="ECO:0000256" key="6">
    <source>
        <dbReference type="ARBA" id="ARBA00022968"/>
    </source>
</evidence>
<dbReference type="PRINTS" id="PR00728">
    <property type="entry name" value="SIGNALPTASE"/>
</dbReference>
<evidence type="ECO:0000259" key="13">
    <source>
        <dbReference type="Pfam" id="PF10502"/>
    </source>
</evidence>
<evidence type="ECO:0000256" key="1">
    <source>
        <dbReference type="ARBA" id="ARBA00004648"/>
    </source>
</evidence>
<name>A0ABV0EUC4_9ENTE</name>
<comment type="caution">
    <text evidence="14">The sequence shown here is derived from an EMBL/GenBank/DDBJ whole genome shotgun (WGS) entry which is preliminary data.</text>
</comment>
<evidence type="ECO:0000313" key="14">
    <source>
        <dbReference type="EMBL" id="MEO1772246.1"/>
    </source>
</evidence>